<name>T1EWM5_HELRO</name>
<evidence type="ECO:0000256" key="1">
    <source>
        <dbReference type="SAM" id="MobiDB-lite"/>
    </source>
</evidence>
<dbReference type="InParanoid" id="T1EWM5"/>
<dbReference type="RefSeq" id="XP_009030204.1">
    <property type="nucleotide sequence ID" value="XM_009031956.1"/>
</dbReference>
<protein>
    <submittedName>
        <fullName evidence="2 3">Uncharacterized protein</fullName>
    </submittedName>
</protein>
<accession>T1EWM5</accession>
<evidence type="ECO:0000313" key="4">
    <source>
        <dbReference type="Proteomes" id="UP000015101"/>
    </source>
</evidence>
<evidence type="ECO:0000313" key="3">
    <source>
        <dbReference type="EnsemblMetazoa" id="HelroP165353"/>
    </source>
</evidence>
<dbReference type="AlphaFoldDB" id="T1EWM5"/>
<reference evidence="2 4" key="2">
    <citation type="journal article" date="2013" name="Nature">
        <title>Insights into bilaterian evolution from three spiralian genomes.</title>
        <authorList>
            <person name="Simakov O."/>
            <person name="Marletaz F."/>
            <person name="Cho S.J."/>
            <person name="Edsinger-Gonzales E."/>
            <person name="Havlak P."/>
            <person name="Hellsten U."/>
            <person name="Kuo D.H."/>
            <person name="Larsson T."/>
            <person name="Lv J."/>
            <person name="Arendt D."/>
            <person name="Savage R."/>
            <person name="Osoegawa K."/>
            <person name="de Jong P."/>
            <person name="Grimwood J."/>
            <person name="Chapman J.A."/>
            <person name="Shapiro H."/>
            <person name="Aerts A."/>
            <person name="Otillar R.P."/>
            <person name="Terry A.Y."/>
            <person name="Boore J.L."/>
            <person name="Grigoriev I.V."/>
            <person name="Lindberg D.R."/>
            <person name="Seaver E.C."/>
            <person name="Weisblat D.A."/>
            <person name="Putnam N.H."/>
            <person name="Rokhsar D.S."/>
        </authorList>
    </citation>
    <scope>NUCLEOTIDE SEQUENCE</scope>
</reference>
<dbReference type="GeneID" id="20200975"/>
<evidence type="ECO:0000313" key="2">
    <source>
        <dbReference type="EMBL" id="ESN91333.1"/>
    </source>
</evidence>
<organism evidence="3 4">
    <name type="scientific">Helobdella robusta</name>
    <name type="common">Californian leech</name>
    <dbReference type="NCBI Taxonomy" id="6412"/>
    <lineage>
        <taxon>Eukaryota</taxon>
        <taxon>Metazoa</taxon>
        <taxon>Spiralia</taxon>
        <taxon>Lophotrochozoa</taxon>
        <taxon>Annelida</taxon>
        <taxon>Clitellata</taxon>
        <taxon>Hirudinea</taxon>
        <taxon>Rhynchobdellida</taxon>
        <taxon>Glossiphoniidae</taxon>
        <taxon>Helobdella</taxon>
    </lineage>
</organism>
<sequence length="123" mass="13609">MEVKDIEAMLNSQHSVVMEALNNNSYRMLSAINSFVSDRAQDQINLNSAKSSKVAADSIAVPRTIHTEIINKANESMKNVYVNLANIIPKSVPWADRVKPGNQSPDDSDSTDGFQLVKSKKYI</sequence>
<dbReference type="EnsemblMetazoa" id="HelroT165353">
    <property type="protein sequence ID" value="HelroP165353"/>
    <property type="gene ID" value="HelroG165353"/>
</dbReference>
<dbReference type="HOGENOM" id="CLU_2017717_0_0_1"/>
<dbReference type="EMBL" id="AMQM01002029">
    <property type="status" value="NOT_ANNOTATED_CDS"/>
    <property type="molecule type" value="Genomic_DNA"/>
</dbReference>
<dbReference type="EMBL" id="KB097700">
    <property type="protein sequence ID" value="ESN91333.1"/>
    <property type="molecule type" value="Genomic_DNA"/>
</dbReference>
<reference evidence="4" key="1">
    <citation type="submission" date="2012-12" db="EMBL/GenBank/DDBJ databases">
        <authorList>
            <person name="Hellsten U."/>
            <person name="Grimwood J."/>
            <person name="Chapman J.A."/>
            <person name="Shapiro H."/>
            <person name="Aerts A."/>
            <person name="Otillar R.P."/>
            <person name="Terry A.Y."/>
            <person name="Boore J.L."/>
            <person name="Simakov O."/>
            <person name="Marletaz F."/>
            <person name="Cho S.-J."/>
            <person name="Edsinger-Gonzales E."/>
            <person name="Havlak P."/>
            <person name="Kuo D.-H."/>
            <person name="Larsson T."/>
            <person name="Lv J."/>
            <person name="Arendt D."/>
            <person name="Savage R."/>
            <person name="Osoegawa K."/>
            <person name="de Jong P."/>
            <person name="Lindberg D.R."/>
            <person name="Seaver E.C."/>
            <person name="Weisblat D.A."/>
            <person name="Putnam N.H."/>
            <person name="Grigoriev I.V."/>
            <person name="Rokhsar D.S."/>
        </authorList>
    </citation>
    <scope>NUCLEOTIDE SEQUENCE</scope>
</reference>
<keyword evidence="4" id="KW-1185">Reference proteome</keyword>
<proteinExistence type="predicted"/>
<gene>
    <name evidence="3" type="primary">20200975</name>
    <name evidence="2" type="ORF">HELRODRAFT_165353</name>
</gene>
<feature type="region of interest" description="Disordered" evidence="1">
    <location>
        <begin position="94"/>
        <end position="123"/>
    </location>
</feature>
<dbReference type="Proteomes" id="UP000015101">
    <property type="component" value="Unassembled WGS sequence"/>
</dbReference>
<reference evidence="3" key="3">
    <citation type="submission" date="2015-06" db="UniProtKB">
        <authorList>
            <consortium name="EnsemblMetazoa"/>
        </authorList>
    </citation>
    <scope>IDENTIFICATION</scope>
</reference>
<dbReference type="KEGG" id="hro:HELRODRAFT_165353"/>
<dbReference type="CTD" id="20200975"/>